<dbReference type="Gene3D" id="1.10.10.10">
    <property type="entry name" value="Winged helix-like DNA-binding domain superfamily/Winged helix DNA-binding domain"/>
    <property type="match status" value="1"/>
</dbReference>
<dbReference type="EMBL" id="SFCC01000010">
    <property type="protein sequence ID" value="RZQ62010.1"/>
    <property type="molecule type" value="Genomic_DNA"/>
</dbReference>
<dbReference type="PROSITE" id="PS00622">
    <property type="entry name" value="HTH_LUXR_1"/>
    <property type="match status" value="1"/>
</dbReference>
<evidence type="ECO:0000256" key="1">
    <source>
        <dbReference type="ARBA" id="ARBA00022741"/>
    </source>
</evidence>
<evidence type="ECO:0000313" key="5">
    <source>
        <dbReference type="Proteomes" id="UP000292003"/>
    </source>
</evidence>
<keyword evidence="2" id="KW-0067">ATP-binding</keyword>
<dbReference type="PANTHER" id="PTHR16305:SF35">
    <property type="entry name" value="TRANSCRIPTIONAL ACTIVATOR DOMAIN"/>
    <property type="match status" value="1"/>
</dbReference>
<accession>A0A4Q7J3E8</accession>
<proteinExistence type="predicted"/>
<dbReference type="InterPro" id="IPR027417">
    <property type="entry name" value="P-loop_NTPase"/>
</dbReference>
<dbReference type="GO" id="GO:0005737">
    <property type="term" value="C:cytoplasm"/>
    <property type="evidence" value="ECO:0007669"/>
    <property type="project" value="TreeGrafter"/>
</dbReference>
<dbReference type="SMART" id="SM00421">
    <property type="entry name" value="HTH_LUXR"/>
    <property type="match status" value="1"/>
</dbReference>
<reference evidence="4 5" key="1">
    <citation type="submission" date="2019-02" db="EMBL/GenBank/DDBJ databases">
        <title>Draft genome sequence of Amycolatopsis sp. 8-3EHSu isolated from roots of Suaeda maritima.</title>
        <authorList>
            <person name="Duangmal K."/>
            <person name="Chantavorakit T."/>
        </authorList>
    </citation>
    <scope>NUCLEOTIDE SEQUENCE [LARGE SCALE GENOMIC DNA]</scope>
    <source>
        <strain evidence="4 5">8-3EHSu</strain>
    </source>
</reference>
<dbReference type="AlphaFoldDB" id="A0A4Q7J3E8"/>
<dbReference type="GO" id="GO:0004016">
    <property type="term" value="F:adenylate cyclase activity"/>
    <property type="evidence" value="ECO:0007669"/>
    <property type="project" value="TreeGrafter"/>
</dbReference>
<keyword evidence="5" id="KW-1185">Reference proteome</keyword>
<dbReference type="InterPro" id="IPR036388">
    <property type="entry name" value="WH-like_DNA-bd_sf"/>
</dbReference>
<dbReference type="Pfam" id="PF00196">
    <property type="entry name" value="GerE"/>
    <property type="match status" value="1"/>
</dbReference>
<sequence>MVWMAPRPACPAQRASVLSVRTSSPVLVGRDTELAMLVDLVAERPCAVLLEGEAGMGKTRLVQELVSRPELTGTRILTGSCQSLAEPFPYGPVLEALRGVAEQPPGPLSPVVGVLRPLLPEIAELLPPQPDPLPDKAAQRHREFRAIRELLGACGPTLLVIDDLHWADERTRDVLWFVLSRPPEQLGVVVTYRSEDLRSPSPLGVPYRPAEGVRAAMVHLGPLDVPAVRRMAEVILDAPRVADEFATKLHESTAGIPFVVEETLRALRGPALEVDRAPGHRLLDRLEVPVLLREAMTERLCTLSDNAIRVARCAAVLGVPATASLIGALAGLRGRQLATALAQALESGVLREDTPDLYGFRHPLAGKSVYDAISGPERQLLHARAMRALAATDPPPLGQLAEHARAAGRVAEWVRYAEAAADQAIELGETATAIEALQSVLDGADPSDVDAGRMAVKLSQVALRGLRPGVTRTLERVLAQCRLDRATRGTIRVNTGLLLVRKAGELSRGRAQVQRAIEELAGDPEQTARGINLLAQPIDGTTSLEWHQQWMDRARAVHDQLTNQELRLALTADRLAGRMHIGDGSAWTEFTALREEKGEAIAADSVAERVQLARFWGNLADAAAWVGHYARADELLKEGLQIATPAGALYVTGNGQSTRVRLDWVTGNWTGLAEAAEALRAKYRDLMAITAESSLVLAGLAAVRGDFGETERHLAETSLLHPGQGVAPVVLAAAGMLTWVRLAAGDLPGALAAADQGMTAARAKGVWVWAAELIPWATEAYAQAERWGDAETAVREYAEGIAGRDAPAADAGLVAAEAVLLAARGKHPEAAVAFAEAHNRYAALPMPYPAHWASERAALSRLADGDSTATAQLGAAAEGYEALGATRDAGRCRHLLREHGAWAPSQRGRRGYGRQLSPREREVAEMLAEGRTNREIATGLFLSPRTVEQHVANVLRKLGARSRTEVARHSALLTSP</sequence>
<dbReference type="CDD" id="cd06170">
    <property type="entry name" value="LuxR_C_like"/>
    <property type="match status" value="1"/>
</dbReference>
<dbReference type="PROSITE" id="PS50043">
    <property type="entry name" value="HTH_LUXR_2"/>
    <property type="match status" value="1"/>
</dbReference>
<name>A0A4Q7J3E8_9PSEU</name>
<comment type="caution">
    <text evidence="4">The sequence shown here is derived from an EMBL/GenBank/DDBJ whole genome shotgun (WGS) entry which is preliminary data.</text>
</comment>
<dbReference type="GO" id="GO:0003677">
    <property type="term" value="F:DNA binding"/>
    <property type="evidence" value="ECO:0007669"/>
    <property type="project" value="InterPro"/>
</dbReference>
<evidence type="ECO:0000256" key="2">
    <source>
        <dbReference type="ARBA" id="ARBA00022840"/>
    </source>
</evidence>
<feature type="domain" description="HTH luxR-type" evidence="3">
    <location>
        <begin position="909"/>
        <end position="974"/>
    </location>
</feature>
<dbReference type="SUPFAM" id="SSF52540">
    <property type="entry name" value="P-loop containing nucleoside triphosphate hydrolases"/>
    <property type="match status" value="1"/>
</dbReference>
<organism evidence="4 5">
    <name type="scientific">Amycolatopsis suaedae</name>
    <dbReference type="NCBI Taxonomy" id="2510978"/>
    <lineage>
        <taxon>Bacteria</taxon>
        <taxon>Bacillati</taxon>
        <taxon>Actinomycetota</taxon>
        <taxon>Actinomycetes</taxon>
        <taxon>Pseudonocardiales</taxon>
        <taxon>Pseudonocardiaceae</taxon>
        <taxon>Amycolatopsis</taxon>
    </lineage>
</organism>
<dbReference type="GO" id="GO:0005524">
    <property type="term" value="F:ATP binding"/>
    <property type="evidence" value="ECO:0007669"/>
    <property type="project" value="UniProtKB-KW"/>
</dbReference>
<dbReference type="Gene3D" id="3.40.50.300">
    <property type="entry name" value="P-loop containing nucleotide triphosphate hydrolases"/>
    <property type="match status" value="1"/>
</dbReference>
<dbReference type="OrthoDB" id="5476461at2"/>
<evidence type="ECO:0000259" key="3">
    <source>
        <dbReference type="PROSITE" id="PS50043"/>
    </source>
</evidence>
<dbReference type="InterPro" id="IPR016032">
    <property type="entry name" value="Sig_transdc_resp-reg_C-effctor"/>
</dbReference>
<dbReference type="Pfam" id="PF13191">
    <property type="entry name" value="AAA_16"/>
    <property type="match status" value="1"/>
</dbReference>
<evidence type="ECO:0000313" key="4">
    <source>
        <dbReference type="EMBL" id="RZQ62010.1"/>
    </source>
</evidence>
<dbReference type="InterPro" id="IPR000792">
    <property type="entry name" value="Tscrpt_reg_LuxR_C"/>
</dbReference>
<dbReference type="RefSeq" id="WP_130477102.1">
    <property type="nucleotide sequence ID" value="NZ_SFCC01000010.1"/>
</dbReference>
<dbReference type="Proteomes" id="UP000292003">
    <property type="component" value="Unassembled WGS sequence"/>
</dbReference>
<dbReference type="GO" id="GO:0006355">
    <property type="term" value="P:regulation of DNA-templated transcription"/>
    <property type="evidence" value="ECO:0007669"/>
    <property type="project" value="InterPro"/>
</dbReference>
<keyword evidence="1" id="KW-0547">Nucleotide-binding</keyword>
<dbReference type="InterPro" id="IPR041664">
    <property type="entry name" value="AAA_16"/>
</dbReference>
<dbReference type="PRINTS" id="PR00038">
    <property type="entry name" value="HTHLUXR"/>
</dbReference>
<protein>
    <submittedName>
        <fullName evidence="4">LuxR family transcriptional regulator</fullName>
    </submittedName>
</protein>
<dbReference type="PANTHER" id="PTHR16305">
    <property type="entry name" value="TESTICULAR SOLUBLE ADENYLYL CYCLASE"/>
    <property type="match status" value="1"/>
</dbReference>
<dbReference type="SUPFAM" id="SSF46894">
    <property type="entry name" value="C-terminal effector domain of the bipartite response regulators"/>
    <property type="match status" value="1"/>
</dbReference>
<gene>
    <name evidence="4" type="ORF">EWH70_20650</name>
</gene>